<dbReference type="EMBL" id="JACOOT010000037">
    <property type="protein sequence ID" value="MBC5652499.1"/>
    <property type="molecule type" value="Genomic_DNA"/>
</dbReference>
<sequence length="421" mass="46454">MNHYTEIHPDGTRAYQFVADTAYVRESGTKGEHKAAEYILKEAEKIAAQPGKETYIQTPRMELFQCPDFQEKRAELTICQPYEKSYRVRAYLNGACTPAEGITAPFLFVGKGDDISLSKAKGAVVLVCDPVREDMINKIKDAGAVGFVTVCGTPLDQGEDRTPIQYRRKACDLPGAAIHYLDAVEIVEKEASMCRLNIQQSEISRNSANVAVRILGTEFPEEIVTVTAHYDSVPEGPGAYDNMSGGAMAMEAFLYFAEHRPARTMEFIWFGSEEKGLIGSQNYVKSHENEMGKHVFNLNVDLAGQLLGGNVLGVTADPTVCAALKALMEENQLGVTIKNQVWASDSNTFAWKAVPALTLNRDGFGMHTRHDTVEYISPRALAEGAKTLCTAAAWVANEPELSFEREIPADMKRELEKYFAS</sequence>
<keyword evidence="10" id="KW-0732">Signal</keyword>
<dbReference type="Proteomes" id="UP000652847">
    <property type="component" value="Unassembled WGS sequence"/>
</dbReference>
<evidence type="ECO:0000256" key="3">
    <source>
        <dbReference type="ARBA" id="ARBA00004555"/>
    </source>
</evidence>
<keyword evidence="11" id="KW-0378">Hydrolase</keyword>
<dbReference type="Gene3D" id="3.50.30.30">
    <property type="match status" value="1"/>
</dbReference>
<evidence type="ECO:0000256" key="17">
    <source>
        <dbReference type="ARBA" id="ARBA00023180"/>
    </source>
</evidence>
<proteinExistence type="predicted"/>
<keyword evidence="12" id="KW-0256">Endoplasmic reticulum</keyword>
<keyword evidence="18" id="KW-0458">Lysosome</keyword>
<keyword evidence="9" id="KW-0479">Metal-binding</keyword>
<evidence type="ECO:0000256" key="8">
    <source>
        <dbReference type="ARBA" id="ARBA00022670"/>
    </source>
</evidence>
<evidence type="ECO:0000256" key="19">
    <source>
        <dbReference type="ARBA" id="ARBA00025833"/>
    </source>
</evidence>
<evidence type="ECO:0000256" key="4">
    <source>
        <dbReference type="ARBA" id="ARBA00004613"/>
    </source>
</evidence>
<dbReference type="RefSeq" id="WP_021925230.1">
    <property type="nucleotide sequence ID" value="NZ_JACOOT010000037.1"/>
</dbReference>
<evidence type="ECO:0000256" key="12">
    <source>
        <dbReference type="ARBA" id="ARBA00022824"/>
    </source>
</evidence>
<dbReference type="AlphaFoldDB" id="A0A8I0ALJ4"/>
<keyword evidence="14" id="KW-0333">Golgi apparatus</keyword>
<evidence type="ECO:0000256" key="14">
    <source>
        <dbReference type="ARBA" id="ARBA00023034"/>
    </source>
</evidence>
<reference evidence="22 23" key="1">
    <citation type="submission" date="2020-08" db="EMBL/GenBank/DDBJ databases">
        <title>Genome public.</title>
        <authorList>
            <person name="Liu C."/>
            <person name="Sun Q."/>
        </authorList>
    </citation>
    <scope>NUCLEOTIDE SEQUENCE [LARGE SCALE GENOMIC DNA]</scope>
    <source>
        <strain evidence="22 23">BX17</strain>
    </source>
</reference>
<dbReference type="Pfam" id="PF04389">
    <property type="entry name" value="Peptidase_M28"/>
    <property type="match status" value="1"/>
</dbReference>
<dbReference type="GO" id="GO:0005576">
    <property type="term" value="C:extracellular region"/>
    <property type="evidence" value="ECO:0007669"/>
    <property type="project" value="UniProtKB-SubCell"/>
</dbReference>
<evidence type="ECO:0000313" key="23">
    <source>
        <dbReference type="Proteomes" id="UP000652847"/>
    </source>
</evidence>
<keyword evidence="8" id="KW-0645">Protease</keyword>
<evidence type="ECO:0000256" key="2">
    <source>
        <dbReference type="ARBA" id="ARBA00004371"/>
    </source>
</evidence>
<dbReference type="InterPro" id="IPR007484">
    <property type="entry name" value="Peptidase_M28"/>
</dbReference>
<evidence type="ECO:0000256" key="16">
    <source>
        <dbReference type="ARBA" id="ARBA00023145"/>
    </source>
</evidence>
<dbReference type="InterPro" id="IPR039866">
    <property type="entry name" value="CPQ"/>
</dbReference>
<keyword evidence="6" id="KW-0964">Secreted</keyword>
<comment type="subcellular location">
    <subcellularLocation>
        <location evidence="1">Endoplasmic reticulum</location>
    </subcellularLocation>
    <subcellularLocation>
        <location evidence="3">Golgi apparatus</location>
    </subcellularLocation>
    <subcellularLocation>
        <location evidence="2">Lysosome</location>
    </subcellularLocation>
    <subcellularLocation>
        <location evidence="4">Secreted</location>
    </subcellularLocation>
</comment>
<evidence type="ECO:0000313" key="22">
    <source>
        <dbReference type="EMBL" id="MBC5652499.1"/>
    </source>
</evidence>
<keyword evidence="16" id="KW-0865">Zymogen</keyword>
<name>A0A8I0ALJ4_9FIRM</name>
<evidence type="ECO:0000256" key="1">
    <source>
        <dbReference type="ARBA" id="ARBA00004240"/>
    </source>
</evidence>
<dbReference type="GO" id="GO:0006508">
    <property type="term" value="P:proteolysis"/>
    <property type="evidence" value="ECO:0007669"/>
    <property type="project" value="UniProtKB-KW"/>
</dbReference>
<comment type="subunit">
    <text evidence="19">Homodimer. The monomeric form is inactive while the homodimer is active.</text>
</comment>
<protein>
    <recommendedName>
        <fullName evidence="5">Carboxypeptidase Q</fullName>
    </recommendedName>
    <alternativeName>
        <fullName evidence="20">Plasma glutamate carboxypeptidase</fullName>
    </alternativeName>
</protein>
<accession>A0A8I0ALJ4</accession>
<evidence type="ECO:0000256" key="5">
    <source>
        <dbReference type="ARBA" id="ARBA00014116"/>
    </source>
</evidence>
<evidence type="ECO:0000256" key="11">
    <source>
        <dbReference type="ARBA" id="ARBA00022801"/>
    </source>
</evidence>
<dbReference type="SUPFAM" id="SSF53187">
    <property type="entry name" value="Zn-dependent exopeptidases"/>
    <property type="match status" value="1"/>
</dbReference>
<dbReference type="Gene3D" id="3.40.630.10">
    <property type="entry name" value="Zn peptidases"/>
    <property type="match status" value="1"/>
</dbReference>
<keyword evidence="13" id="KW-0862">Zinc</keyword>
<gene>
    <name evidence="22" type="ORF">H8S54_15635</name>
</gene>
<dbReference type="GO" id="GO:0046872">
    <property type="term" value="F:metal ion binding"/>
    <property type="evidence" value="ECO:0007669"/>
    <property type="project" value="UniProtKB-KW"/>
</dbReference>
<evidence type="ECO:0000256" key="7">
    <source>
        <dbReference type="ARBA" id="ARBA00022645"/>
    </source>
</evidence>
<keyword evidence="7" id="KW-0121">Carboxypeptidase</keyword>
<evidence type="ECO:0000256" key="10">
    <source>
        <dbReference type="ARBA" id="ARBA00022729"/>
    </source>
</evidence>
<dbReference type="PANTHER" id="PTHR12053:SF3">
    <property type="entry name" value="CARBOXYPEPTIDASE Q"/>
    <property type="match status" value="1"/>
</dbReference>
<dbReference type="PANTHER" id="PTHR12053">
    <property type="entry name" value="PROTEASE FAMILY M28 PLASMA GLUTAMATE CARBOXYPEPTIDASE-RELATED"/>
    <property type="match status" value="1"/>
</dbReference>
<organism evidence="22 23">
    <name type="scientific">Blautia segnis</name>
    <dbReference type="NCBI Taxonomy" id="2763030"/>
    <lineage>
        <taxon>Bacteria</taxon>
        <taxon>Bacillati</taxon>
        <taxon>Bacillota</taxon>
        <taxon>Clostridia</taxon>
        <taxon>Lachnospirales</taxon>
        <taxon>Lachnospiraceae</taxon>
        <taxon>Blautia</taxon>
    </lineage>
</organism>
<feature type="domain" description="Peptidase M28" evidence="21">
    <location>
        <begin position="209"/>
        <end position="389"/>
    </location>
</feature>
<evidence type="ECO:0000256" key="9">
    <source>
        <dbReference type="ARBA" id="ARBA00022723"/>
    </source>
</evidence>
<evidence type="ECO:0000256" key="20">
    <source>
        <dbReference type="ARBA" id="ARBA00033328"/>
    </source>
</evidence>
<evidence type="ECO:0000256" key="13">
    <source>
        <dbReference type="ARBA" id="ARBA00022833"/>
    </source>
</evidence>
<dbReference type="GO" id="GO:0070573">
    <property type="term" value="F:metallodipeptidase activity"/>
    <property type="evidence" value="ECO:0007669"/>
    <property type="project" value="InterPro"/>
</dbReference>
<evidence type="ECO:0000256" key="6">
    <source>
        <dbReference type="ARBA" id="ARBA00022525"/>
    </source>
</evidence>
<dbReference type="GO" id="GO:0004180">
    <property type="term" value="F:carboxypeptidase activity"/>
    <property type="evidence" value="ECO:0007669"/>
    <property type="project" value="UniProtKB-KW"/>
</dbReference>
<comment type="caution">
    <text evidence="22">The sequence shown here is derived from an EMBL/GenBank/DDBJ whole genome shotgun (WGS) entry which is preliminary data.</text>
</comment>
<evidence type="ECO:0000256" key="18">
    <source>
        <dbReference type="ARBA" id="ARBA00023228"/>
    </source>
</evidence>
<dbReference type="GO" id="GO:0005764">
    <property type="term" value="C:lysosome"/>
    <property type="evidence" value="ECO:0007669"/>
    <property type="project" value="UniProtKB-SubCell"/>
</dbReference>
<keyword evidence="15" id="KW-0482">Metalloprotease</keyword>
<keyword evidence="17" id="KW-0325">Glycoprotein</keyword>
<evidence type="ECO:0000256" key="15">
    <source>
        <dbReference type="ARBA" id="ARBA00023049"/>
    </source>
</evidence>
<evidence type="ECO:0000259" key="21">
    <source>
        <dbReference type="Pfam" id="PF04389"/>
    </source>
</evidence>
<keyword evidence="23" id="KW-1185">Reference proteome</keyword>